<dbReference type="InterPro" id="IPR010730">
    <property type="entry name" value="HET"/>
</dbReference>
<evidence type="ECO:0000313" key="3">
    <source>
        <dbReference type="Proteomes" id="UP000193144"/>
    </source>
</evidence>
<dbReference type="Pfam" id="PF06985">
    <property type="entry name" value="HET"/>
    <property type="match status" value="1"/>
</dbReference>
<evidence type="ECO:0000313" key="2">
    <source>
        <dbReference type="EMBL" id="ORY01801.1"/>
    </source>
</evidence>
<organism evidence="2 3">
    <name type="scientific">Clohesyomyces aquaticus</name>
    <dbReference type="NCBI Taxonomy" id="1231657"/>
    <lineage>
        <taxon>Eukaryota</taxon>
        <taxon>Fungi</taxon>
        <taxon>Dikarya</taxon>
        <taxon>Ascomycota</taxon>
        <taxon>Pezizomycotina</taxon>
        <taxon>Dothideomycetes</taxon>
        <taxon>Pleosporomycetidae</taxon>
        <taxon>Pleosporales</taxon>
        <taxon>Lindgomycetaceae</taxon>
        <taxon>Clohesyomyces</taxon>
    </lineage>
</organism>
<reference evidence="2 3" key="1">
    <citation type="submission" date="2016-07" db="EMBL/GenBank/DDBJ databases">
        <title>Pervasive Adenine N6-methylation of Active Genes in Fungi.</title>
        <authorList>
            <consortium name="DOE Joint Genome Institute"/>
            <person name="Mondo S.J."/>
            <person name="Dannebaum R.O."/>
            <person name="Kuo R.C."/>
            <person name="Labutti K."/>
            <person name="Haridas S."/>
            <person name="Kuo A."/>
            <person name="Salamov A."/>
            <person name="Ahrendt S.R."/>
            <person name="Lipzen A."/>
            <person name="Sullivan W."/>
            <person name="Andreopoulos W.B."/>
            <person name="Clum A."/>
            <person name="Lindquist E."/>
            <person name="Daum C."/>
            <person name="Ramamoorthy G.K."/>
            <person name="Gryganskyi A."/>
            <person name="Culley D."/>
            <person name="Magnuson J.K."/>
            <person name="James T.Y."/>
            <person name="O'Malley M.A."/>
            <person name="Stajich J.E."/>
            <person name="Spatafora J.W."/>
            <person name="Visel A."/>
            <person name="Grigoriev I.V."/>
        </authorList>
    </citation>
    <scope>NUCLEOTIDE SEQUENCE [LARGE SCALE GENOMIC DNA]</scope>
    <source>
        <strain evidence="2 3">CBS 115471</strain>
    </source>
</reference>
<proteinExistence type="predicted"/>
<protein>
    <submittedName>
        <fullName evidence="2">Heterokaryon incompatibility protein-domain-containing protein</fullName>
    </submittedName>
</protein>
<dbReference type="PANTHER" id="PTHR24148">
    <property type="entry name" value="ANKYRIN REPEAT DOMAIN-CONTAINING PROTEIN 39 HOMOLOG-RELATED"/>
    <property type="match status" value="1"/>
</dbReference>
<dbReference type="Pfam" id="PF26639">
    <property type="entry name" value="Het-6_barrel"/>
    <property type="match status" value="1"/>
</dbReference>
<name>A0A1Y1YUX3_9PLEO</name>
<dbReference type="InterPro" id="IPR052895">
    <property type="entry name" value="HetReg/Transcr_Mod"/>
</dbReference>
<accession>A0A1Y1YUX3</accession>
<feature type="domain" description="Heterokaryon incompatibility" evidence="1">
    <location>
        <begin position="112"/>
        <end position="258"/>
    </location>
</feature>
<dbReference type="PANTHER" id="PTHR24148:SF64">
    <property type="entry name" value="HETEROKARYON INCOMPATIBILITY DOMAIN-CONTAINING PROTEIN"/>
    <property type="match status" value="1"/>
</dbReference>
<dbReference type="OrthoDB" id="2157530at2759"/>
<dbReference type="AlphaFoldDB" id="A0A1Y1YUX3"/>
<evidence type="ECO:0000259" key="1">
    <source>
        <dbReference type="Pfam" id="PF06985"/>
    </source>
</evidence>
<dbReference type="EMBL" id="MCFA01000165">
    <property type="protein sequence ID" value="ORY01801.1"/>
    <property type="molecule type" value="Genomic_DNA"/>
</dbReference>
<comment type="caution">
    <text evidence="2">The sequence shown here is derived from an EMBL/GenBank/DDBJ whole genome shotgun (WGS) entry which is preliminary data.</text>
</comment>
<keyword evidence="3" id="KW-1185">Reference proteome</keyword>
<sequence>MHYPYKSIDPDVETRVLTFLPSNGRNDAPIVCSLIHTALDSPVLYEALSYVWGNSVIGALNNADPEKEVFGWNMASTGISKTFTKAKMNDLVDHTSLQYPLFGQGFPRPEGMISIDGTEVVVGGELYSALKRLRSLWETSETSGSQGMAVWIDALCINQQDIQERNNHVTKMNIIYRNAKAVRIWLGDVVSDSDNGAFEALFRISGFLDQRFAAGDFKNYRTLQRSFAANEEMQSIQWNCLSSMLNRAWFRRTWVIQEVGVANKATIHLGPLSTSWEMLSGVILILRNYDIDVLLWAYTELTADITIALMDKLQKRQREQKHDQIDPPETPITLLEILHESRDFKCTVQSDKVYGVLGLADDRDDYPAPDYALPVADVFKGIARSHIAKTNGLTILYHCSESGEGLDQKIPSWTPDWTRKCHHTPFYLTSLKCHASGSSLPSFTFAGDALMVQGCIVDHVQTVENVRNIPRNTLQAPEHVAMVPDIEAGEVPMWASPDIHPKTAKDWLKEHMRNQRDYMNNIMDIAFPDQVVTGPKFDALWRSFVCNQIADETAPSAEWGAQFSKFVARLRNADRSEGSGLKDILNVGNGSRKGGCAGGGAKWDLTERFETYAQPEMDRYHEFVKANGMWCYNRRFFKTQSDRFGWGPDGMKDGDVVAILGGLDVPLVLRPGEDGYEVVGDCFLHGIMMGEALEDSPGSSEVRLV</sequence>
<dbReference type="Proteomes" id="UP000193144">
    <property type="component" value="Unassembled WGS sequence"/>
</dbReference>
<gene>
    <name evidence="2" type="ORF">BCR34DRAFT_574576</name>
</gene>